<gene>
    <name evidence="1" type="ORF">D0469_07685</name>
</gene>
<name>A0A372LQF5_9BACI</name>
<proteinExistence type="predicted"/>
<evidence type="ECO:0000313" key="2">
    <source>
        <dbReference type="Proteomes" id="UP000264541"/>
    </source>
</evidence>
<dbReference type="EMBL" id="QVTE01000017">
    <property type="protein sequence ID" value="RFU70058.1"/>
    <property type="molecule type" value="Genomic_DNA"/>
</dbReference>
<organism evidence="1 2">
    <name type="scientific">Peribacillus saganii</name>
    <dbReference type="NCBI Taxonomy" id="2303992"/>
    <lineage>
        <taxon>Bacteria</taxon>
        <taxon>Bacillati</taxon>
        <taxon>Bacillota</taxon>
        <taxon>Bacilli</taxon>
        <taxon>Bacillales</taxon>
        <taxon>Bacillaceae</taxon>
        <taxon>Peribacillus</taxon>
    </lineage>
</organism>
<dbReference type="AlphaFoldDB" id="A0A372LQF5"/>
<comment type="caution">
    <text evidence="1">The sequence shown here is derived from an EMBL/GenBank/DDBJ whole genome shotgun (WGS) entry which is preliminary data.</text>
</comment>
<protein>
    <submittedName>
        <fullName evidence="1">Uncharacterized protein</fullName>
    </submittedName>
</protein>
<dbReference type="OrthoDB" id="2655258at2"/>
<evidence type="ECO:0000313" key="1">
    <source>
        <dbReference type="EMBL" id="RFU70058.1"/>
    </source>
</evidence>
<keyword evidence="2" id="KW-1185">Reference proteome</keyword>
<reference evidence="1 2" key="1">
    <citation type="submission" date="2018-08" db="EMBL/GenBank/DDBJ databases">
        <title>Bacillus chawlae sp. nov., Bacillus glennii sp. nov., and Bacillus saganii sp. nov. Isolated from the Vehicle Assembly Building at Kennedy Space Center where the Viking Spacecraft were Assembled.</title>
        <authorList>
            <person name="Seuylemezian A."/>
            <person name="Vaishampayan P."/>
        </authorList>
    </citation>
    <scope>NUCLEOTIDE SEQUENCE [LARGE SCALE GENOMIC DNA]</scope>
    <source>
        <strain evidence="1 2">V47-23a</strain>
    </source>
</reference>
<accession>A0A372LQF5</accession>
<dbReference type="Proteomes" id="UP000264541">
    <property type="component" value="Unassembled WGS sequence"/>
</dbReference>
<sequence>MKQIIKSISLIGLILLMGSVAYLETEFFNFDEKVSRPVSSDFKTDEELPSLENILDDSREANGYLVETYQEYEVYRNKNGIITKTVPTGNFSSIRYKIDQK</sequence>
<dbReference type="RefSeq" id="WP_117326054.1">
    <property type="nucleotide sequence ID" value="NZ_QVTE01000017.1"/>
</dbReference>